<evidence type="ECO:0000256" key="3">
    <source>
        <dbReference type="ARBA" id="ARBA00022452"/>
    </source>
</evidence>
<dbReference type="AlphaFoldDB" id="A0A0A2F4D3"/>
<evidence type="ECO:0000313" key="15">
    <source>
        <dbReference type="EMBL" id="KGN83329.1"/>
    </source>
</evidence>
<dbReference type="Gene3D" id="2.170.130.10">
    <property type="entry name" value="TonB-dependent receptor, plug domain"/>
    <property type="match status" value="1"/>
</dbReference>
<dbReference type="SUPFAM" id="SSF49464">
    <property type="entry name" value="Carboxypeptidase regulatory domain-like"/>
    <property type="match status" value="1"/>
</dbReference>
<dbReference type="PANTHER" id="PTHR30069:SF29">
    <property type="entry name" value="HEMOGLOBIN AND HEMOGLOBIN-HAPTOGLOBIN-BINDING PROTEIN 1-RELATED"/>
    <property type="match status" value="1"/>
</dbReference>
<evidence type="ECO:0000259" key="13">
    <source>
        <dbReference type="Pfam" id="PF00593"/>
    </source>
</evidence>
<sequence>MKQKVLYLFLSLMLMSLSISAQTGGGRIAGIVIDDSGEEPLPGATIFIEELKKGVAANGHGEFSFSDIPPATYTLTVKFMGYHAQTSKITVGKERGKKIIIRMKAQSQSLEEVIVMGKSEARKIREQAMPISVISMSQIQGTVNNVQDVLAKTAGITVRTMGGVGSASRISVRGLEGKRIGLFIDGHPMNDNSDFIDINDIPVEMIDRIEIYKGVVPAKFGGSAVGGAVNIVVKEYPPKYLDVNYSYGSFNTHKASVVSKMNIASKGIEFGLGGFYNHSDNNYKMKSPFQEGLTITRDHDKFKKTVIGGSFKARKWWFDLVEFEPVFIHTYKDIQGIESNIQYAHSHSNAFIFANKMEKDNFLLEGLDLDWQLGYIYTNYNFADTASHRTHWDGTHYPAASKFGGEIGKWASLLTNDKHQLQHKLNLNYLVNENHSVNFNSLLKYARANPKDVIKDKVIGYRTEFPSNMLNWVAGLNYDYRSSDDKFLNSVNIKYYHYLMKTRMASILTNSAEDIDTRKNDFGISNALRYRITPTLMAKASLGYDVRLPSEEELLGDGYVIAPAGNLIPERNTSVNVGMMFDLTGKSPSNMQVEVNGFYMYLQDMIRFTGGFLQSQYQNFGEMRTLGVEAEVKADVTRWLYGYVNATYQDLRDMRRYEQNTTIANPTKGSRMPNIPYLMANAGLEFHKENLFGGRGMNTRIFTDASFVEEYLYDFEQSQFQQHRIPRTFSCSMGFEQSFGNGRYFIMGKINNLTDTQMISEFNRPLPGRSFIVRFRYVFK</sequence>
<dbReference type="InterPro" id="IPR037066">
    <property type="entry name" value="Plug_dom_sf"/>
</dbReference>
<dbReference type="PANTHER" id="PTHR30069">
    <property type="entry name" value="TONB-DEPENDENT OUTER MEMBRANE RECEPTOR"/>
    <property type="match status" value="1"/>
</dbReference>
<evidence type="ECO:0000256" key="9">
    <source>
        <dbReference type="ARBA" id="ARBA00023237"/>
    </source>
</evidence>
<dbReference type="EMBL" id="JQJD01000001">
    <property type="protein sequence ID" value="KGN83329.1"/>
    <property type="molecule type" value="Genomic_DNA"/>
</dbReference>
<dbReference type="Pfam" id="PF07715">
    <property type="entry name" value="Plug"/>
    <property type="match status" value="1"/>
</dbReference>
<keyword evidence="8" id="KW-0675">Receptor</keyword>
<keyword evidence="3 10" id="KW-1134">Transmembrane beta strand</keyword>
<evidence type="ECO:0000256" key="10">
    <source>
        <dbReference type="PROSITE-ProRule" id="PRU01360"/>
    </source>
</evidence>
<feature type="domain" description="TonB-dependent receptor plug" evidence="14">
    <location>
        <begin position="124"/>
        <end position="228"/>
    </location>
</feature>
<keyword evidence="2 10" id="KW-0813">Transport</keyword>
<evidence type="ECO:0000256" key="11">
    <source>
        <dbReference type="RuleBase" id="RU003357"/>
    </source>
</evidence>
<evidence type="ECO:0000313" key="16">
    <source>
        <dbReference type="Proteomes" id="UP000030125"/>
    </source>
</evidence>
<keyword evidence="4 10" id="KW-0812">Transmembrane</keyword>
<evidence type="ECO:0000256" key="4">
    <source>
        <dbReference type="ARBA" id="ARBA00022692"/>
    </source>
</evidence>
<dbReference type="GO" id="GO:0015344">
    <property type="term" value="F:siderophore uptake transmembrane transporter activity"/>
    <property type="evidence" value="ECO:0007669"/>
    <property type="project" value="TreeGrafter"/>
</dbReference>
<keyword evidence="5 12" id="KW-0732">Signal</keyword>
<evidence type="ECO:0000256" key="8">
    <source>
        <dbReference type="ARBA" id="ARBA00023170"/>
    </source>
</evidence>
<evidence type="ECO:0000256" key="6">
    <source>
        <dbReference type="ARBA" id="ARBA00023077"/>
    </source>
</evidence>
<comment type="caution">
    <text evidence="15">The sequence shown here is derived from an EMBL/GenBank/DDBJ whole genome shotgun (WGS) entry which is preliminary data.</text>
</comment>
<keyword evidence="6 11" id="KW-0798">TonB box</keyword>
<evidence type="ECO:0000256" key="1">
    <source>
        <dbReference type="ARBA" id="ARBA00004571"/>
    </source>
</evidence>
<dbReference type="InterPro" id="IPR008969">
    <property type="entry name" value="CarboxyPept-like_regulatory"/>
</dbReference>
<feature type="chain" id="PRO_5001987297" evidence="12">
    <location>
        <begin position="22"/>
        <end position="780"/>
    </location>
</feature>
<accession>A0A0A2F4D3</accession>
<dbReference type="PROSITE" id="PS52016">
    <property type="entry name" value="TONB_DEPENDENT_REC_3"/>
    <property type="match status" value="1"/>
</dbReference>
<evidence type="ECO:0000256" key="7">
    <source>
        <dbReference type="ARBA" id="ARBA00023136"/>
    </source>
</evidence>
<organism evidence="15 16">
    <name type="scientific">Porphyromonas cangingivalis</name>
    <dbReference type="NCBI Taxonomy" id="36874"/>
    <lineage>
        <taxon>Bacteria</taxon>
        <taxon>Pseudomonadati</taxon>
        <taxon>Bacteroidota</taxon>
        <taxon>Bacteroidia</taxon>
        <taxon>Bacteroidales</taxon>
        <taxon>Porphyromonadaceae</taxon>
        <taxon>Porphyromonas</taxon>
    </lineage>
</organism>
<feature type="signal peptide" evidence="12">
    <location>
        <begin position="1"/>
        <end position="21"/>
    </location>
</feature>
<dbReference type="Pfam" id="PF13715">
    <property type="entry name" value="CarbopepD_reg_2"/>
    <property type="match status" value="1"/>
</dbReference>
<dbReference type="Gene3D" id="2.40.170.20">
    <property type="entry name" value="TonB-dependent receptor, beta-barrel domain"/>
    <property type="match status" value="1"/>
</dbReference>
<dbReference type="InterPro" id="IPR036942">
    <property type="entry name" value="Beta-barrel_TonB_sf"/>
</dbReference>
<dbReference type="RefSeq" id="WP_036849991.1">
    <property type="nucleotide sequence ID" value="NZ_JQJD01000001.1"/>
</dbReference>
<keyword evidence="16" id="KW-1185">Reference proteome</keyword>
<evidence type="ECO:0000256" key="2">
    <source>
        <dbReference type="ARBA" id="ARBA00022448"/>
    </source>
</evidence>
<comment type="similarity">
    <text evidence="10 11">Belongs to the TonB-dependent receptor family.</text>
</comment>
<name>A0A0A2F4D3_PORCN</name>
<dbReference type="InterPro" id="IPR012910">
    <property type="entry name" value="Plug_dom"/>
</dbReference>
<evidence type="ECO:0000259" key="14">
    <source>
        <dbReference type="Pfam" id="PF07715"/>
    </source>
</evidence>
<evidence type="ECO:0000256" key="12">
    <source>
        <dbReference type="SAM" id="SignalP"/>
    </source>
</evidence>
<dbReference type="Pfam" id="PF00593">
    <property type="entry name" value="TonB_dep_Rec_b-barrel"/>
    <property type="match status" value="1"/>
</dbReference>
<dbReference type="InterPro" id="IPR000531">
    <property type="entry name" value="Beta-barrel_TonB"/>
</dbReference>
<proteinExistence type="inferred from homology"/>
<dbReference type="InterPro" id="IPR039426">
    <property type="entry name" value="TonB-dep_rcpt-like"/>
</dbReference>
<dbReference type="OrthoDB" id="9812892at2"/>
<dbReference type="Proteomes" id="UP000030125">
    <property type="component" value="Unassembled WGS sequence"/>
</dbReference>
<dbReference type="GO" id="GO:0009279">
    <property type="term" value="C:cell outer membrane"/>
    <property type="evidence" value="ECO:0007669"/>
    <property type="project" value="UniProtKB-SubCell"/>
</dbReference>
<comment type="subcellular location">
    <subcellularLocation>
        <location evidence="1 10">Cell outer membrane</location>
        <topology evidence="1 10">Multi-pass membrane protein</topology>
    </subcellularLocation>
</comment>
<keyword evidence="9 10" id="KW-0998">Cell outer membrane</keyword>
<gene>
    <name evidence="15" type="ORF">HQ35_00745</name>
</gene>
<evidence type="ECO:0000256" key="5">
    <source>
        <dbReference type="ARBA" id="ARBA00022729"/>
    </source>
</evidence>
<dbReference type="Gene3D" id="2.60.40.1120">
    <property type="entry name" value="Carboxypeptidase-like, regulatory domain"/>
    <property type="match status" value="1"/>
</dbReference>
<dbReference type="SUPFAM" id="SSF56935">
    <property type="entry name" value="Porins"/>
    <property type="match status" value="1"/>
</dbReference>
<reference evidence="15 16" key="1">
    <citation type="submission" date="2014-08" db="EMBL/GenBank/DDBJ databases">
        <title>Porphyromonas cangingivalis strain:COT-109_OH1386 Genome sequencing.</title>
        <authorList>
            <person name="Wallis C."/>
            <person name="Deusch O."/>
            <person name="O'Flynn C."/>
            <person name="Davis I."/>
            <person name="Jospin G."/>
            <person name="Darling A.E."/>
            <person name="Coil D.A."/>
            <person name="Alexiev A."/>
            <person name="Horsfall A."/>
            <person name="Kirkwood N."/>
            <person name="Harris S."/>
            <person name="Eisen J.A."/>
        </authorList>
    </citation>
    <scope>NUCLEOTIDE SEQUENCE [LARGE SCALE GENOMIC DNA]</scope>
    <source>
        <strain evidence="16">COT-109 OH1386</strain>
    </source>
</reference>
<keyword evidence="7 10" id="KW-0472">Membrane</keyword>
<dbReference type="GO" id="GO:0044718">
    <property type="term" value="P:siderophore transmembrane transport"/>
    <property type="evidence" value="ECO:0007669"/>
    <property type="project" value="TreeGrafter"/>
</dbReference>
<feature type="domain" description="TonB-dependent receptor-like beta-barrel" evidence="13">
    <location>
        <begin position="357"/>
        <end position="693"/>
    </location>
</feature>
<protein>
    <submittedName>
        <fullName evidence="15">Energy transducer TonB</fullName>
    </submittedName>
</protein>